<dbReference type="AlphaFoldDB" id="G0UAX1"/>
<sequence length="191" mass="21418">MEQPASLSVSAPPAPVIRRPNPVKLSYEEVHRVATFSVLEDFAMQSEHRRRSEERRARNGDVHVIPVTGTDTNGILSKGSASRLLKEHSSASWGVHMYQWSLFGLTGISSVASAMGFYLTIYHNRMFLPLGPMSALVAWRLWGALENAWEEQRFIDNAANIRESRKGNPMNLVVKRVGDRNANEVGPKDEF</sequence>
<evidence type="ECO:0008006" key="3">
    <source>
        <dbReference type="Google" id="ProtNLM"/>
    </source>
</evidence>
<dbReference type="VEuPathDB" id="TriTrypDB:TvY486_1104420"/>
<proteinExistence type="predicted"/>
<keyword evidence="1" id="KW-0812">Transmembrane</keyword>
<evidence type="ECO:0000313" key="2">
    <source>
        <dbReference type="EMBL" id="CCC52958.1"/>
    </source>
</evidence>
<feature type="transmembrane region" description="Helical" evidence="1">
    <location>
        <begin position="100"/>
        <end position="121"/>
    </location>
</feature>
<keyword evidence="1" id="KW-0472">Membrane</keyword>
<protein>
    <recommendedName>
        <fullName evidence="3">Transmembrane protein</fullName>
    </recommendedName>
</protein>
<evidence type="ECO:0000256" key="1">
    <source>
        <dbReference type="SAM" id="Phobius"/>
    </source>
</evidence>
<name>G0UAX1_TRYVY</name>
<dbReference type="OMA" id="VTWRLWG"/>
<reference evidence="2" key="1">
    <citation type="journal article" date="2012" name="Proc. Natl. Acad. Sci. U.S.A.">
        <title>Antigenic diversity is generated by distinct evolutionary mechanisms in African trypanosome species.</title>
        <authorList>
            <person name="Jackson A.P."/>
            <person name="Berry A."/>
            <person name="Aslett M."/>
            <person name="Allison H.C."/>
            <person name="Burton P."/>
            <person name="Vavrova-Anderson J."/>
            <person name="Brown R."/>
            <person name="Browne H."/>
            <person name="Corton N."/>
            <person name="Hauser H."/>
            <person name="Gamble J."/>
            <person name="Gilderthorp R."/>
            <person name="Marcello L."/>
            <person name="McQuillan J."/>
            <person name="Otto T.D."/>
            <person name="Quail M.A."/>
            <person name="Sanders M.J."/>
            <person name="van Tonder A."/>
            <person name="Ginger M.L."/>
            <person name="Field M.C."/>
            <person name="Barry J.D."/>
            <person name="Hertz-Fowler C."/>
            <person name="Berriman M."/>
        </authorList>
    </citation>
    <scope>NUCLEOTIDE SEQUENCE</scope>
    <source>
        <strain evidence="2">Y486</strain>
    </source>
</reference>
<keyword evidence="1" id="KW-1133">Transmembrane helix</keyword>
<dbReference type="EMBL" id="HE573027">
    <property type="protein sequence ID" value="CCC52958.1"/>
    <property type="molecule type" value="Genomic_DNA"/>
</dbReference>
<gene>
    <name evidence="2" type="ORF">TVY486_1104420</name>
</gene>
<organism evidence="2">
    <name type="scientific">Trypanosoma vivax (strain Y486)</name>
    <dbReference type="NCBI Taxonomy" id="1055687"/>
    <lineage>
        <taxon>Eukaryota</taxon>
        <taxon>Discoba</taxon>
        <taxon>Euglenozoa</taxon>
        <taxon>Kinetoplastea</taxon>
        <taxon>Metakinetoplastina</taxon>
        <taxon>Trypanosomatida</taxon>
        <taxon>Trypanosomatidae</taxon>
        <taxon>Trypanosoma</taxon>
        <taxon>Duttonella</taxon>
    </lineage>
</organism>
<accession>G0UAX1</accession>